<evidence type="ECO:0000313" key="4">
    <source>
        <dbReference type="Proteomes" id="UP000217289"/>
    </source>
</evidence>
<dbReference type="AlphaFoldDB" id="A0A250ILQ3"/>
<gene>
    <name evidence="3" type="ORF">MEBOL_005347</name>
</gene>
<dbReference type="InterPro" id="IPR051549">
    <property type="entry name" value="PEP_Utilizing_Enz"/>
</dbReference>
<reference evidence="3 4" key="1">
    <citation type="submission" date="2017-06" db="EMBL/GenBank/DDBJ databases">
        <authorList>
            <person name="Kim H.J."/>
            <person name="Triplett B.A."/>
        </authorList>
    </citation>
    <scope>NUCLEOTIDE SEQUENCE [LARGE SCALE GENOMIC DNA]</scope>
    <source>
        <strain evidence="3 4">DSM 14713</strain>
    </source>
</reference>
<feature type="compositionally biased region" description="Polar residues" evidence="1">
    <location>
        <begin position="1"/>
        <end position="10"/>
    </location>
</feature>
<dbReference type="OrthoDB" id="9765468at2"/>
<keyword evidence="4" id="KW-1185">Reference proteome</keyword>
<dbReference type="KEGG" id="mbd:MEBOL_005347"/>
<accession>A0A250ILQ3</accession>
<evidence type="ECO:0000256" key="1">
    <source>
        <dbReference type="SAM" id="MobiDB-lite"/>
    </source>
</evidence>
<dbReference type="GO" id="GO:0016772">
    <property type="term" value="F:transferase activity, transferring phosphorus-containing groups"/>
    <property type="evidence" value="ECO:0007669"/>
    <property type="project" value="InterPro"/>
</dbReference>
<dbReference type="Gene3D" id="3.50.30.10">
    <property type="entry name" value="Phosphohistidine domain"/>
    <property type="match status" value="1"/>
</dbReference>
<dbReference type="Pfam" id="PF00391">
    <property type="entry name" value="PEP-utilizers"/>
    <property type="match status" value="1"/>
</dbReference>
<dbReference type="EMBL" id="CP022163">
    <property type="protein sequence ID" value="ATB31876.1"/>
    <property type="molecule type" value="Genomic_DNA"/>
</dbReference>
<dbReference type="PANTHER" id="PTHR43615">
    <property type="entry name" value="PHOSPHOENOLPYRUVATE SYNTHASE-RELATED"/>
    <property type="match status" value="1"/>
</dbReference>
<dbReference type="InterPro" id="IPR036637">
    <property type="entry name" value="Phosphohistidine_dom_sf"/>
</dbReference>
<evidence type="ECO:0000313" key="3">
    <source>
        <dbReference type="EMBL" id="ATB31876.1"/>
    </source>
</evidence>
<dbReference type="InterPro" id="IPR008279">
    <property type="entry name" value="PEP-util_enz_mobile_dom"/>
</dbReference>
<feature type="domain" description="PEP-utilising enzyme mobile" evidence="2">
    <location>
        <begin position="478"/>
        <end position="549"/>
    </location>
</feature>
<protein>
    <recommendedName>
        <fullName evidence="2">PEP-utilising enzyme mobile domain-containing protein</fullName>
    </recommendedName>
</protein>
<name>A0A250ILQ3_9BACT</name>
<dbReference type="Proteomes" id="UP000217289">
    <property type="component" value="Chromosome"/>
</dbReference>
<sequence>MENRSPSQVSFEAPGPGSWELETAHMKGPITPICANAITQGLRRGFSEATARYGLVMDHLRMIPVEGFMYAQTVYFGDAEGPLSPTHPDMLRRVNTAERALEGKWWREDLRRWDEEVKPAAIRTHHALQAVEPASLSTEELAEYLRAIGEHLRDMTRVHHAFNIAHIFPVGDFLVHATQWTGKSPGELARLLKGASAVSAQLATREPPALVQALREDAAARELLLSRTPARRILDELVAMPGAVGEQMKAHLQHVGYRSLGYDLSDPYVLEVPEALVRGIRGAVAGRAPEDDSAEARHLEQVREAVPAVHRALFDELLAEARLVYRLRDERNTYSDGWAMGLTRRAVLAVGTRLQELGRLTDATLAIEAELEELQGLLAGASAPTSEELRRRFQWRTTKSHVDVPARLGAPPSPSPSLDWLPPAARRVNTAVTFYLGRMMEEPPAQTTRTSVRGLPVSPGIHEGTARIIREQTDLGRIEAGDVLVAATTSPYFNVVLPLLGAIVTDRGGQLCHAAIVTREYGIPGIVGTRDATKLVRDGARVRVNGTTGELQVLA</sequence>
<dbReference type="RefSeq" id="WP_095980149.1">
    <property type="nucleotide sequence ID" value="NZ_CP022163.1"/>
</dbReference>
<dbReference type="PANTHER" id="PTHR43615:SF1">
    <property type="entry name" value="PPDK_N DOMAIN-CONTAINING PROTEIN"/>
    <property type="match status" value="1"/>
</dbReference>
<dbReference type="SUPFAM" id="SSF52009">
    <property type="entry name" value="Phosphohistidine domain"/>
    <property type="match status" value="1"/>
</dbReference>
<evidence type="ECO:0000259" key="2">
    <source>
        <dbReference type="Pfam" id="PF00391"/>
    </source>
</evidence>
<feature type="region of interest" description="Disordered" evidence="1">
    <location>
        <begin position="1"/>
        <end position="21"/>
    </location>
</feature>
<organism evidence="3 4">
    <name type="scientific">Melittangium boletus DSM 14713</name>
    <dbReference type="NCBI Taxonomy" id="1294270"/>
    <lineage>
        <taxon>Bacteria</taxon>
        <taxon>Pseudomonadati</taxon>
        <taxon>Myxococcota</taxon>
        <taxon>Myxococcia</taxon>
        <taxon>Myxococcales</taxon>
        <taxon>Cystobacterineae</taxon>
        <taxon>Archangiaceae</taxon>
        <taxon>Melittangium</taxon>
    </lineage>
</organism>
<proteinExistence type="predicted"/>